<feature type="domain" description="Response regulatory" evidence="16">
    <location>
        <begin position="7"/>
        <end position="123"/>
    </location>
</feature>
<dbReference type="Pfam" id="PF00512">
    <property type="entry name" value="HisKA"/>
    <property type="match status" value="1"/>
</dbReference>
<comment type="subcellular location">
    <subcellularLocation>
        <location evidence="2">Cell membrane</location>
        <topology evidence="2">Multi-pass membrane protein</topology>
    </subcellularLocation>
</comment>
<feature type="coiled-coil region" evidence="14">
    <location>
        <begin position="164"/>
        <end position="201"/>
    </location>
</feature>
<dbReference type="InterPro" id="IPR003661">
    <property type="entry name" value="HisK_dim/P_dom"/>
</dbReference>
<evidence type="ECO:0000256" key="8">
    <source>
        <dbReference type="ARBA" id="ARBA00022741"/>
    </source>
</evidence>
<evidence type="ECO:0000313" key="17">
    <source>
        <dbReference type="EMBL" id="QHI69697.1"/>
    </source>
</evidence>
<dbReference type="InterPro" id="IPR004358">
    <property type="entry name" value="Sig_transdc_His_kin-like_C"/>
</dbReference>
<dbReference type="SUPFAM" id="SSF52172">
    <property type="entry name" value="CheY-like"/>
    <property type="match status" value="3"/>
</dbReference>
<keyword evidence="12" id="KW-0472">Membrane</keyword>
<dbReference type="FunFam" id="3.30.565.10:FF:000010">
    <property type="entry name" value="Sensor histidine kinase RcsC"/>
    <property type="match status" value="1"/>
</dbReference>
<evidence type="ECO:0000256" key="2">
    <source>
        <dbReference type="ARBA" id="ARBA00004651"/>
    </source>
</evidence>
<dbReference type="CDD" id="cd00082">
    <property type="entry name" value="HisKA"/>
    <property type="match status" value="1"/>
</dbReference>
<dbReference type="SUPFAM" id="SSF55874">
    <property type="entry name" value="ATPase domain of HSP90 chaperone/DNA topoisomerase II/histidine kinase"/>
    <property type="match status" value="1"/>
</dbReference>
<keyword evidence="6" id="KW-0808">Transferase</keyword>
<evidence type="ECO:0000256" key="1">
    <source>
        <dbReference type="ARBA" id="ARBA00000085"/>
    </source>
</evidence>
<dbReference type="SMART" id="SM00388">
    <property type="entry name" value="HisKA"/>
    <property type="match status" value="1"/>
</dbReference>
<dbReference type="FunFam" id="1.10.287.130:FF:000003">
    <property type="entry name" value="Histidine kinase"/>
    <property type="match status" value="1"/>
</dbReference>
<feature type="domain" description="Response regulatory" evidence="16">
    <location>
        <begin position="588"/>
        <end position="706"/>
    </location>
</feature>
<keyword evidence="5 13" id="KW-0597">Phosphoprotein</keyword>
<dbReference type="SUPFAM" id="SSF47384">
    <property type="entry name" value="Homodimeric domain of signal transducing histidine kinase"/>
    <property type="match status" value="1"/>
</dbReference>
<dbReference type="RefSeq" id="WP_160628879.1">
    <property type="nucleotide sequence ID" value="NZ_CP047593.1"/>
</dbReference>
<keyword evidence="4" id="KW-1003">Cell membrane</keyword>
<feature type="modified residue" description="4-aspartylphosphate" evidence="13">
    <location>
        <position position="498"/>
    </location>
</feature>
<organism evidence="17 18">
    <name type="scientific">Tichowtungia aerotolerans</name>
    <dbReference type="NCBI Taxonomy" id="2697043"/>
    <lineage>
        <taxon>Bacteria</taxon>
        <taxon>Pseudomonadati</taxon>
        <taxon>Kiritimatiellota</taxon>
        <taxon>Tichowtungiia</taxon>
        <taxon>Tichowtungiales</taxon>
        <taxon>Tichowtungiaceae</taxon>
        <taxon>Tichowtungia</taxon>
    </lineage>
</organism>
<evidence type="ECO:0000259" key="15">
    <source>
        <dbReference type="PROSITE" id="PS50109"/>
    </source>
</evidence>
<feature type="modified residue" description="4-aspartylphosphate" evidence="13">
    <location>
        <position position="637"/>
    </location>
</feature>
<evidence type="ECO:0000256" key="14">
    <source>
        <dbReference type="SAM" id="Coils"/>
    </source>
</evidence>
<dbReference type="Gene3D" id="3.40.50.2300">
    <property type="match status" value="3"/>
</dbReference>
<feature type="domain" description="Response regulatory" evidence="16">
    <location>
        <begin position="444"/>
        <end position="564"/>
    </location>
</feature>
<dbReference type="PROSITE" id="PS50109">
    <property type="entry name" value="HIS_KIN"/>
    <property type="match status" value="1"/>
</dbReference>
<name>A0A6P1M766_9BACT</name>
<evidence type="ECO:0000256" key="6">
    <source>
        <dbReference type="ARBA" id="ARBA00022679"/>
    </source>
</evidence>
<gene>
    <name evidence="17" type="ORF">GT409_09605</name>
</gene>
<dbReference type="InterPro" id="IPR001789">
    <property type="entry name" value="Sig_transdc_resp-reg_receiver"/>
</dbReference>
<protein>
    <recommendedName>
        <fullName evidence="3">histidine kinase</fullName>
        <ecNumber evidence="3">2.7.13.3</ecNumber>
    </recommendedName>
</protein>
<dbReference type="SMART" id="SM00387">
    <property type="entry name" value="HATPase_c"/>
    <property type="match status" value="1"/>
</dbReference>
<keyword evidence="9" id="KW-0418">Kinase</keyword>
<evidence type="ECO:0000313" key="18">
    <source>
        <dbReference type="Proteomes" id="UP000464954"/>
    </source>
</evidence>
<dbReference type="SMART" id="SM00448">
    <property type="entry name" value="REC"/>
    <property type="match status" value="3"/>
</dbReference>
<dbReference type="InterPro" id="IPR036097">
    <property type="entry name" value="HisK_dim/P_sf"/>
</dbReference>
<feature type="domain" description="Histidine kinase" evidence="15">
    <location>
        <begin position="208"/>
        <end position="429"/>
    </location>
</feature>
<keyword evidence="18" id="KW-1185">Reference proteome</keyword>
<dbReference type="CDD" id="cd17546">
    <property type="entry name" value="REC_hyHK_CKI1_RcsC-like"/>
    <property type="match status" value="1"/>
</dbReference>
<dbReference type="GO" id="GO:0005524">
    <property type="term" value="F:ATP binding"/>
    <property type="evidence" value="ECO:0007669"/>
    <property type="project" value="UniProtKB-KW"/>
</dbReference>
<dbReference type="EMBL" id="CP047593">
    <property type="protein sequence ID" value="QHI69697.1"/>
    <property type="molecule type" value="Genomic_DNA"/>
</dbReference>
<dbReference type="Pfam" id="PF00072">
    <property type="entry name" value="Response_reg"/>
    <property type="match status" value="3"/>
</dbReference>
<dbReference type="Gene3D" id="3.30.565.10">
    <property type="entry name" value="Histidine kinase-like ATPase, C-terminal domain"/>
    <property type="match status" value="1"/>
</dbReference>
<proteinExistence type="predicted"/>
<evidence type="ECO:0000256" key="12">
    <source>
        <dbReference type="ARBA" id="ARBA00023136"/>
    </source>
</evidence>
<reference evidence="17 18" key="1">
    <citation type="submission" date="2020-01" db="EMBL/GenBank/DDBJ databases">
        <title>Ponticoccus aerotolerans gen. nov., sp. nov., an anaerobic bacterium and proposal of Ponticoccusceae fam. nov., Ponticoccusles ord. nov. and Ponticoccuse classis nov. in the phylum Kiritimatiellaeota.</title>
        <authorList>
            <person name="Zhou L.Y."/>
            <person name="Du Z.J."/>
        </authorList>
    </citation>
    <scope>NUCLEOTIDE SEQUENCE [LARGE SCALE GENOMIC DNA]</scope>
    <source>
        <strain evidence="17 18">S-5007</strain>
    </source>
</reference>
<evidence type="ECO:0000256" key="9">
    <source>
        <dbReference type="ARBA" id="ARBA00022777"/>
    </source>
</evidence>
<dbReference type="AlphaFoldDB" id="A0A6P1M766"/>
<accession>A0A6P1M766</accession>
<evidence type="ECO:0000256" key="4">
    <source>
        <dbReference type="ARBA" id="ARBA00022475"/>
    </source>
</evidence>
<dbReference type="PROSITE" id="PS50110">
    <property type="entry name" value="RESPONSE_REGULATORY"/>
    <property type="match status" value="3"/>
</dbReference>
<sequence length="711" mass="78347">MKNELQKVLIVEDSPTQALMLENILQQESFVTQLARNGEEALNVLPDFRPTLVISDIIMPGMDGYDLCRKIKGNPDTSTIPVILLTSLSDPYDVIQGLQCGADNFITKPYQQEFLLSRIQYILINQELRKTMPEESGVQIYFGGEKISVTSSRIQIVDLLFSSFENAVQKNQELKAVNRELEETQAQLEQAMKAANAANEAKSEFLANMSHDIRTPMNGIIGMSDLLRDTGLSPIQHEYLDLIQQSAGSLLSLINDILDFSKIEAGKLDITKKPFNLRDYVGLNLKTLAVQADQKDVELAGRVEPDVPDIIVGDPHRLGQILTNLIGNAIKFTDAGEIIVRIHSHETENELTELHCSVQDTGCGIPQDQCDTIFDAFSQIEGDNEHIKQGTGLGLAISAKLVEMMGGKIWLESTPGQGSTFHFTILVGTLDTESKRNGHLESLKVLAVDDNPTALSFLQQMLEEADADVTPLQDPSGLIDQLQREAETGKPFDILILDTKVPGADMFSQIREIIDRNLPGTIIPALPAATLREHSALCKELELKHRLTKPLYDTNLLAKLGSIKAGIAKEDVLEDRKPSVIPETRVLNVLVAEDNLVNQMVVTRMLTSLGHKPTITANGQEAVEALEKNDFDLVLMDVKMPIMDGFAATRAIRNSSTVKNPKIPIIALTANAMKGDKDLCIDAGMNSYATKPLQRNCLEEAIRQFVDASHS</sequence>
<dbReference type="GO" id="GO:0000155">
    <property type="term" value="F:phosphorelay sensor kinase activity"/>
    <property type="evidence" value="ECO:0007669"/>
    <property type="project" value="InterPro"/>
</dbReference>
<dbReference type="Proteomes" id="UP000464954">
    <property type="component" value="Chromosome"/>
</dbReference>
<keyword evidence="11" id="KW-1133">Transmembrane helix</keyword>
<dbReference type="KEGG" id="taer:GT409_09605"/>
<evidence type="ECO:0000256" key="5">
    <source>
        <dbReference type="ARBA" id="ARBA00022553"/>
    </source>
</evidence>
<evidence type="ECO:0000256" key="13">
    <source>
        <dbReference type="PROSITE-ProRule" id="PRU00169"/>
    </source>
</evidence>
<dbReference type="EC" id="2.7.13.3" evidence="3"/>
<dbReference type="InterPro" id="IPR036890">
    <property type="entry name" value="HATPase_C_sf"/>
</dbReference>
<evidence type="ECO:0000256" key="11">
    <source>
        <dbReference type="ARBA" id="ARBA00022989"/>
    </source>
</evidence>
<keyword evidence="7" id="KW-0812">Transmembrane</keyword>
<dbReference type="Gene3D" id="1.10.287.130">
    <property type="match status" value="1"/>
</dbReference>
<dbReference type="InterPro" id="IPR011006">
    <property type="entry name" value="CheY-like_superfamily"/>
</dbReference>
<dbReference type="CDD" id="cd16922">
    <property type="entry name" value="HATPase_EvgS-ArcB-TorS-like"/>
    <property type="match status" value="1"/>
</dbReference>
<dbReference type="InterPro" id="IPR005467">
    <property type="entry name" value="His_kinase_dom"/>
</dbReference>
<comment type="catalytic activity">
    <reaction evidence="1">
        <text>ATP + protein L-histidine = ADP + protein N-phospho-L-histidine.</text>
        <dbReference type="EC" id="2.7.13.3"/>
    </reaction>
</comment>
<keyword evidence="10" id="KW-0067">ATP-binding</keyword>
<keyword evidence="14" id="KW-0175">Coiled coil</keyword>
<dbReference type="InterPro" id="IPR003594">
    <property type="entry name" value="HATPase_dom"/>
</dbReference>
<feature type="modified residue" description="4-aspartylphosphate" evidence="13">
    <location>
        <position position="56"/>
    </location>
</feature>
<evidence type="ECO:0000256" key="3">
    <source>
        <dbReference type="ARBA" id="ARBA00012438"/>
    </source>
</evidence>
<evidence type="ECO:0000256" key="7">
    <source>
        <dbReference type="ARBA" id="ARBA00022692"/>
    </source>
</evidence>
<keyword evidence="8" id="KW-0547">Nucleotide-binding</keyword>
<dbReference type="GO" id="GO:0005886">
    <property type="term" value="C:plasma membrane"/>
    <property type="evidence" value="ECO:0007669"/>
    <property type="project" value="UniProtKB-SubCell"/>
</dbReference>
<dbReference type="PANTHER" id="PTHR45339">
    <property type="entry name" value="HYBRID SIGNAL TRANSDUCTION HISTIDINE KINASE J"/>
    <property type="match status" value="1"/>
</dbReference>
<dbReference type="Pfam" id="PF02518">
    <property type="entry name" value="HATPase_c"/>
    <property type="match status" value="1"/>
</dbReference>
<dbReference type="PANTHER" id="PTHR45339:SF5">
    <property type="entry name" value="HISTIDINE KINASE"/>
    <property type="match status" value="1"/>
</dbReference>
<evidence type="ECO:0000259" key="16">
    <source>
        <dbReference type="PROSITE" id="PS50110"/>
    </source>
</evidence>
<dbReference type="PRINTS" id="PR00344">
    <property type="entry name" value="BCTRLSENSOR"/>
</dbReference>
<evidence type="ECO:0000256" key="10">
    <source>
        <dbReference type="ARBA" id="ARBA00022840"/>
    </source>
</evidence>